<dbReference type="Gene3D" id="3.30.1060.10">
    <property type="entry name" value="Peptide methionine sulphoxide reductase MsrA"/>
    <property type="match status" value="1"/>
</dbReference>
<proteinExistence type="inferred from homology"/>
<feature type="domain" description="Peptide methionine sulphoxide reductase MsrA" evidence="6">
    <location>
        <begin position="9"/>
        <end position="161"/>
    </location>
</feature>
<evidence type="ECO:0000256" key="1">
    <source>
        <dbReference type="ARBA" id="ARBA00005591"/>
    </source>
</evidence>
<comment type="function">
    <text evidence="5">Has an important function as a repair enzyme for proteins that have been inactivated by oxidation. Catalyzes the reversible oxidation-reduction of methionine sulfoxide in proteins to methionine.</text>
</comment>
<dbReference type="GO" id="GO:0033744">
    <property type="term" value="F:L-methionine:thioredoxin-disulfide S-oxidoreductase activity"/>
    <property type="evidence" value="ECO:0007669"/>
    <property type="project" value="RHEA"/>
</dbReference>
<evidence type="ECO:0000256" key="2">
    <source>
        <dbReference type="ARBA" id="ARBA00023002"/>
    </source>
</evidence>
<sequence length="180" mass="20281">MSNIQTELATLGGGCFWCLEAVFDQLQGINDVVSGYMGGHVDNPSYRQVCDGNTGHAEVVQVRFDPAQLSYGELLEVFFAIHDPTTLNRQGNDVGTQYRSVIFYHSAEQQATAQALIAELNERKLWPNPIVTEVTAAPVFYPAEDYHQEYFVQNGRQPYCQMVVAPKVAKFRKQFVDRLK</sequence>
<evidence type="ECO:0000256" key="4">
    <source>
        <dbReference type="ARBA" id="ARBA00048782"/>
    </source>
</evidence>
<reference evidence="8" key="1">
    <citation type="submission" date="2017-08" db="EMBL/GenBank/DDBJ databases">
        <authorList>
            <person name="Grouzdev D.S."/>
            <person name="Gaisin V.A."/>
            <person name="Rysina M.S."/>
            <person name="Gorlenko V.M."/>
        </authorList>
    </citation>
    <scope>NUCLEOTIDE SEQUENCE [LARGE SCALE GENOMIC DNA]</scope>
    <source>
        <strain evidence="8">Kir15-3F</strain>
    </source>
</reference>
<name>A0A2A6RG89_9CHLR</name>
<dbReference type="InterPro" id="IPR036509">
    <property type="entry name" value="Met_Sox_Rdtase_MsrA_sf"/>
</dbReference>
<protein>
    <recommendedName>
        <fullName evidence="5">Peptide methionine sulfoxide reductase MsrA</fullName>
        <shortName evidence="5">Protein-methionine-S-oxide reductase</shortName>
        <ecNumber evidence="5">1.8.4.11</ecNumber>
    </recommendedName>
    <alternativeName>
        <fullName evidence="5">Peptide-methionine (S)-S-oxide reductase</fullName>
        <shortName evidence="5">Peptide Met(O) reductase</shortName>
    </alternativeName>
</protein>
<dbReference type="EMBL" id="NQWI01000097">
    <property type="protein sequence ID" value="PDW01951.1"/>
    <property type="molecule type" value="Genomic_DNA"/>
</dbReference>
<evidence type="ECO:0000313" key="7">
    <source>
        <dbReference type="EMBL" id="PDW01951.1"/>
    </source>
</evidence>
<comment type="catalytic activity">
    <reaction evidence="3 5">
        <text>L-methionyl-[protein] + [thioredoxin]-disulfide + H2O = L-methionyl-(S)-S-oxide-[protein] + [thioredoxin]-dithiol</text>
        <dbReference type="Rhea" id="RHEA:14217"/>
        <dbReference type="Rhea" id="RHEA-COMP:10698"/>
        <dbReference type="Rhea" id="RHEA-COMP:10700"/>
        <dbReference type="Rhea" id="RHEA-COMP:12313"/>
        <dbReference type="Rhea" id="RHEA-COMP:12315"/>
        <dbReference type="ChEBI" id="CHEBI:15377"/>
        <dbReference type="ChEBI" id="CHEBI:16044"/>
        <dbReference type="ChEBI" id="CHEBI:29950"/>
        <dbReference type="ChEBI" id="CHEBI:44120"/>
        <dbReference type="ChEBI" id="CHEBI:50058"/>
        <dbReference type="EC" id="1.8.4.11"/>
    </reaction>
</comment>
<evidence type="ECO:0000259" key="6">
    <source>
        <dbReference type="Pfam" id="PF01625"/>
    </source>
</evidence>
<comment type="caution">
    <text evidence="7">The sequence shown here is derived from an EMBL/GenBank/DDBJ whole genome shotgun (WGS) entry which is preliminary data.</text>
</comment>
<dbReference type="Pfam" id="PF01625">
    <property type="entry name" value="PMSR"/>
    <property type="match status" value="1"/>
</dbReference>
<evidence type="ECO:0000313" key="8">
    <source>
        <dbReference type="Proteomes" id="UP000220527"/>
    </source>
</evidence>
<accession>A0A2A6RG89</accession>
<dbReference type="NCBIfam" id="TIGR00401">
    <property type="entry name" value="msrA"/>
    <property type="match status" value="1"/>
</dbReference>
<dbReference type="PANTHER" id="PTHR43774">
    <property type="entry name" value="PEPTIDE METHIONINE SULFOXIDE REDUCTASE"/>
    <property type="match status" value="1"/>
</dbReference>
<comment type="catalytic activity">
    <reaction evidence="4 5">
        <text>[thioredoxin]-disulfide + L-methionine + H2O = L-methionine (S)-S-oxide + [thioredoxin]-dithiol</text>
        <dbReference type="Rhea" id="RHEA:19993"/>
        <dbReference type="Rhea" id="RHEA-COMP:10698"/>
        <dbReference type="Rhea" id="RHEA-COMP:10700"/>
        <dbReference type="ChEBI" id="CHEBI:15377"/>
        <dbReference type="ChEBI" id="CHEBI:29950"/>
        <dbReference type="ChEBI" id="CHEBI:50058"/>
        <dbReference type="ChEBI" id="CHEBI:57844"/>
        <dbReference type="ChEBI" id="CHEBI:58772"/>
        <dbReference type="EC" id="1.8.4.11"/>
    </reaction>
</comment>
<gene>
    <name evidence="5 7" type="primary">msrA</name>
    <name evidence="7" type="ORF">CJ255_16545</name>
</gene>
<dbReference type="AlphaFoldDB" id="A0A2A6RG89"/>
<keyword evidence="8" id="KW-1185">Reference proteome</keyword>
<keyword evidence="2 5" id="KW-0560">Oxidoreductase</keyword>
<dbReference type="HAMAP" id="MF_01401">
    <property type="entry name" value="MsrA"/>
    <property type="match status" value="1"/>
</dbReference>
<dbReference type="OrthoDB" id="4174719at2"/>
<dbReference type="Proteomes" id="UP000220527">
    <property type="component" value="Unassembled WGS sequence"/>
</dbReference>
<comment type="similarity">
    <text evidence="1 5">Belongs to the MsrA Met sulfoxide reductase family.</text>
</comment>
<feature type="active site" evidence="5">
    <location>
        <position position="15"/>
    </location>
</feature>
<dbReference type="InterPro" id="IPR002569">
    <property type="entry name" value="Met_Sox_Rdtase_MsrA_dom"/>
</dbReference>
<evidence type="ECO:0000256" key="5">
    <source>
        <dbReference type="HAMAP-Rule" id="MF_01401"/>
    </source>
</evidence>
<dbReference type="SUPFAM" id="SSF55068">
    <property type="entry name" value="Peptide methionine sulfoxide reductase"/>
    <property type="match status" value="1"/>
</dbReference>
<dbReference type="PANTHER" id="PTHR43774:SF1">
    <property type="entry name" value="PEPTIDE METHIONINE SULFOXIDE REDUCTASE MSRA 2"/>
    <property type="match status" value="1"/>
</dbReference>
<dbReference type="EC" id="1.8.4.11" evidence="5"/>
<evidence type="ECO:0000256" key="3">
    <source>
        <dbReference type="ARBA" id="ARBA00047806"/>
    </source>
</evidence>
<dbReference type="RefSeq" id="WP_097645209.1">
    <property type="nucleotide sequence ID" value="NZ_NQWI01000097.1"/>
</dbReference>
<organism evidence="7 8">
    <name type="scientific">Candidatus Viridilinea mediisalina</name>
    <dbReference type="NCBI Taxonomy" id="2024553"/>
    <lineage>
        <taxon>Bacteria</taxon>
        <taxon>Bacillati</taxon>
        <taxon>Chloroflexota</taxon>
        <taxon>Chloroflexia</taxon>
        <taxon>Chloroflexales</taxon>
        <taxon>Chloroflexineae</taxon>
        <taxon>Oscillochloridaceae</taxon>
        <taxon>Candidatus Viridilinea</taxon>
    </lineage>
</organism>
<dbReference type="GO" id="GO:0008113">
    <property type="term" value="F:peptide-methionine (S)-S-oxide reductase activity"/>
    <property type="evidence" value="ECO:0007669"/>
    <property type="project" value="UniProtKB-UniRule"/>
</dbReference>